<comment type="caution">
    <text evidence="1">The sequence shown here is derived from an EMBL/GenBank/DDBJ whole genome shotgun (WGS) entry which is preliminary data.</text>
</comment>
<protein>
    <recommendedName>
        <fullName evidence="3">DUF349 domain-containing protein</fullName>
    </recommendedName>
</protein>
<name>A0ABX0U8N3_9FLAO</name>
<accession>A0ABX0U8N3</accession>
<keyword evidence="2" id="KW-1185">Reference proteome</keyword>
<sequence length="568" mass="66372">MDKEIQSVDYKTMSLEALVERLKTILKEKPVQDIKEEANAIRASFYLQYNEQVEKAKQAFIEEGGNEIDFEYSQPIQVEFKSLWKTYIESKNAHHLKLAQNLKDNLVKREAVIEGVKLLIEKNDVSSSYKEFQQLQADWKEIGAVSSEKYQETWGNYHLYIEQFYDLLHLNNDLRSIDFKHNLEAKQQIIVKAKQLLEHDDIQFAFNELQVLHKIWKEDTGPVAKEFREAIWQEFSEITNAIHNKKTIHFEALRREEDENYVKKIDKIKELESFDFSKNKTFGDWKKSIDAFEVLKDEFLAIGKIPKNKTHQLWEAFKSSTKAFNTAKNDFFKESKKQHNEALAKKRALIDEAIQWKDSNDLVNATEAFKRIQAAWKRVGFVPRKQADALWNEFKAICDAYFDRLNTVKKEGTPEQQDNYNSKVKFLEVISAAEITTENINDIVKTWVQIGVVPPQKNNIDQDIQTLLLKSSSAFPEDLTEADFLKYKIKVAYWSALESKKLYDEQNNLKKEVDIVNKDLKQLENNLGFVSGGKKGNPLLDMVMQSIEKEKSKLKLAKKKLKYLRSIQ</sequence>
<gene>
    <name evidence="1" type="ORF">FHR24_000992</name>
</gene>
<dbReference type="InterPro" id="IPR007139">
    <property type="entry name" value="DUF349"/>
</dbReference>
<organism evidence="1 2">
    <name type="scientific">Wenyingzhuangia heitensis</name>
    <dbReference type="NCBI Taxonomy" id="1487859"/>
    <lineage>
        <taxon>Bacteria</taxon>
        <taxon>Pseudomonadati</taxon>
        <taxon>Bacteroidota</taxon>
        <taxon>Flavobacteriia</taxon>
        <taxon>Flavobacteriales</taxon>
        <taxon>Flavobacteriaceae</taxon>
        <taxon>Wenyingzhuangia</taxon>
    </lineage>
</organism>
<evidence type="ECO:0000313" key="2">
    <source>
        <dbReference type="Proteomes" id="UP000745859"/>
    </source>
</evidence>
<dbReference type="RefSeq" id="WP_167184764.1">
    <property type="nucleotide sequence ID" value="NZ_JAASQL010000001.1"/>
</dbReference>
<proteinExistence type="predicted"/>
<reference evidence="1 2" key="1">
    <citation type="submission" date="2020-03" db="EMBL/GenBank/DDBJ databases">
        <title>Genomic Encyclopedia of Type Strains, Phase IV (KMG-IV): sequencing the most valuable type-strain genomes for metagenomic binning, comparative biology and taxonomic classification.</title>
        <authorList>
            <person name="Goeker M."/>
        </authorList>
    </citation>
    <scope>NUCLEOTIDE SEQUENCE [LARGE SCALE GENOMIC DNA]</scope>
    <source>
        <strain evidence="1 2">DSM 101599</strain>
    </source>
</reference>
<dbReference type="EMBL" id="JAASQL010000001">
    <property type="protein sequence ID" value="NIJ44553.1"/>
    <property type="molecule type" value="Genomic_DNA"/>
</dbReference>
<dbReference type="Proteomes" id="UP000745859">
    <property type="component" value="Unassembled WGS sequence"/>
</dbReference>
<dbReference type="Pfam" id="PF03993">
    <property type="entry name" value="DUF349"/>
    <property type="match status" value="5"/>
</dbReference>
<evidence type="ECO:0000313" key="1">
    <source>
        <dbReference type="EMBL" id="NIJ44553.1"/>
    </source>
</evidence>
<evidence type="ECO:0008006" key="3">
    <source>
        <dbReference type="Google" id="ProtNLM"/>
    </source>
</evidence>